<reference evidence="1" key="1">
    <citation type="submission" date="2021-01" db="EMBL/GenBank/DDBJ databases">
        <title>Whole genome shotgun sequence of Cellulomonas chitinilytica NBRC 110799.</title>
        <authorList>
            <person name="Komaki H."/>
            <person name="Tamura T."/>
        </authorList>
    </citation>
    <scope>NUCLEOTIDE SEQUENCE</scope>
    <source>
        <strain evidence="1">NBRC 110799</strain>
    </source>
</reference>
<protein>
    <submittedName>
        <fullName evidence="1">Uncharacterized protein</fullName>
    </submittedName>
</protein>
<keyword evidence="2" id="KW-1185">Reference proteome</keyword>
<organism evidence="1 2">
    <name type="scientific">Cellulomonas chitinilytica</name>
    <dbReference type="NCBI Taxonomy" id="398759"/>
    <lineage>
        <taxon>Bacteria</taxon>
        <taxon>Bacillati</taxon>
        <taxon>Actinomycetota</taxon>
        <taxon>Actinomycetes</taxon>
        <taxon>Micrococcales</taxon>
        <taxon>Cellulomonadaceae</taxon>
        <taxon>Cellulomonas</taxon>
    </lineage>
</organism>
<dbReference type="EMBL" id="BONK01000018">
    <property type="protein sequence ID" value="GIG23334.1"/>
    <property type="molecule type" value="Genomic_DNA"/>
</dbReference>
<dbReference type="AlphaFoldDB" id="A0A919U4N8"/>
<dbReference type="RefSeq" id="WP_203758339.1">
    <property type="nucleotide sequence ID" value="NZ_BONK01000018.1"/>
</dbReference>
<accession>A0A919U4N8</accession>
<sequence length="325" mass="35086">MSEVAPHVQEAIEQFVVPTGRDLLEAREVILDELADGTTRHINDLTRSMNSRRSIGVPRYDEQLVIAYSDGAWPAPTGNEPPLVRKRVEYAVRESLAGLLREGLVVPTVGSAYGEGTDSITVHRTTGGSSTTGPVSFASRVVTFDLDRGNCRWRLASPTATHRALLARTDIADGLDDLLGARGTEVLREAVRCFYQGRFLAAVDLLAATSEAAWFGVASAAAGRDARLDTLVAQGEMVATVIERTTAVLASERILAPATRNDVRAQAARYRDLRNYGLHPVGDRDADREDSFSEPGAAALFLTARRYLLQLGEARTALLATGPSN</sequence>
<comment type="caution">
    <text evidence="1">The sequence shown here is derived from an EMBL/GenBank/DDBJ whole genome shotgun (WGS) entry which is preliminary data.</text>
</comment>
<proteinExistence type="predicted"/>
<evidence type="ECO:0000313" key="2">
    <source>
        <dbReference type="Proteomes" id="UP000632740"/>
    </source>
</evidence>
<name>A0A919U4N8_9CELL</name>
<evidence type="ECO:0000313" key="1">
    <source>
        <dbReference type="EMBL" id="GIG23334.1"/>
    </source>
</evidence>
<gene>
    <name evidence="1" type="ORF">Cch01nite_40580</name>
</gene>
<dbReference type="Proteomes" id="UP000632740">
    <property type="component" value="Unassembled WGS sequence"/>
</dbReference>